<dbReference type="Proteomes" id="UP000327044">
    <property type="component" value="Unassembled WGS sequence"/>
</dbReference>
<proteinExistence type="predicted"/>
<gene>
    <name evidence="1" type="ORF">PPYR_13942</name>
</gene>
<organism evidence="1 2">
    <name type="scientific">Photinus pyralis</name>
    <name type="common">Common eastern firefly</name>
    <name type="synonym">Lampyris pyralis</name>
    <dbReference type="NCBI Taxonomy" id="7054"/>
    <lineage>
        <taxon>Eukaryota</taxon>
        <taxon>Metazoa</taxon>
        <taxon>Ecdysozoa</taxon>
        <taxon>Arthropoda</taxon>
        <taxon>Hexapoda</taxon>
        <taxon>Insecta</taxon>
        <taxon>Pterygota</taxon>
        <taxon>Neoptera</taxon>
        <taxon>Endopterygota</taxon>
        <taxon>Coleoptera</taxon>
        <taxon>Polyphaga</taxon>
        <taxon>Elateriformia</taxon>
        <taxon>Elateroidea</taxon>
        <taxon>Lampyridae</taxon>
        <taxon>Lampyrinae</taxon>
        <taxon>Photinus</taxon>
    </lineage>
</organism>
<protein>
    <recommendedName>
        <fullName evidence="3">Pacifastin domain-containing protein</fullName>
    </recommendedName>
</protein>
<evidence type="ECO:0000313" key="1">
    <source>
        <dbReference type="EMBL" id="KAB0791981.1"/>
    </source>
</evidence>
<name>A0A5N4A3V1_PHOPY</name>
<evidence type="ECO:0000313" key="2">
    <source>
        <dbReference type="Proteomes" id="UP000327044"/>
    </source>
</evidence>
<comment type="caution">
    <text evidence="1">The sequence shown here is derived from an EMBL/GenBank/DDBJ whole genome shotgun (WGS) entry which is preliminary data.</text>
</comment>
<sequence>MIFARRLAPLFTTIILVSSKLFTKMRCLKLVVLFVVFLGVESKFKCEQGVYYLENDCNTCFCDPYGDLGCSSYPCFSREFEQLLNCKDGTVTKRGCNICECVGGRGTICTNKTCRK</sequence>
<accession>A0A5N4A3V1</accession>
<keyword evidence="2" id="KW-1185">Reference proteome</keyword>
<dbReference type="AlphaFoldDB" id="A0A5N4A3V1"/>
<reference evidence="1 2" key="1">
    <citation type="journal article" date="2018" name="Elife">
        <title>Firefly genomes illuminate parallel origins of bioluminescence in beetles.</title>
        <authorList>
            <person name="Fallon T.R."/>
            <person name="Lower S.E."/>
            <person name="Chang C.H."/>
            <person name="Bessho-Uehara M."/>
            <person name="Martin G.J."/>
            <person name="Bewick A.J."/>
            <person name="Behringer M."/>
            <person name="Debat H.J."/>
            <person name="Wong I."/>
            <person name="Day J.C."/>
            <person name="Suvorov A."/>
            <person name="Silva C.J."/>
            <person name="Stanger-Hall K.F."/>
            <person name="Hall D.W."/>
            <person name="Schmitz R.J."/>
            <person name="Nelson D.R."/>
            <person name="Lewis S.M."/>
            <person name="Shigenobu S."/>
            <person name="Bybee S.M."/>
            <person name="Larracuente A.M."/>
            <person name="Oba Y."/>
            <person name="Weng J.K."/>
        </authorList>
    </citation>
    <scope>NUCLEOTIDE SEQUENCE [LARGE SCALE GENOMIC DNA]</scope>
    <source>
        <strain evidence="1">1611_PpyrPB1</strain>
        <tissue evidence="1">Whole body</tissue>
    </source>
</reference>
<evidence type="ECO:0008006" key="3">
    <source>
        <dbReference type="Google" id="ProtNLM"/>
    </source>
</evidence>
<dbReference type="EMBL" id="VVIM01000010">
    <property type="protein sequence ID" value="KAB0791981.1"/>
    <property type="molecule type" value="Genomic_DNA"/>
</dbReference>
<dbReference type="InParanoid" id="A0A5N4A3V1"/>
<dbReference type="OrthoDB" id="6656534at2759"/>